<proteinExistence type="inferred from homology"/>
<evidence type="ECO:0000256" key="4">
    <source>
        <dbReference type="ARBA" id="ARBA00022679"/>
    </source>
</evidence>
<dbReference type="GO" id="GO:0008168">
    <property type="term" value="F:methyltransferase activity"/>
    <property type="evidence" value="ECO:0007669"/>
    <property type="project" value="UniProtKB-UniRule"/>
</dbReference>
<gene>
    <name evidence="7" type="ORF">O3I_014050</name>
</gene>
<dbReference type="Proteomes" id="UP000006304">
    <property type="component" value="Chromosome"/>
</dbReference>
<dbReference type="Pfam" id="PF04072">
    <property type="entry name" value="LCM"/>
    <property type="match status" value="1"/>
</dbReference>
<protein>
    <recommendedName>
        <fullName evidence="6">S-adenosyl-L-methionine-dependent methyltransferase</fullName>
        <ecNumber evidence="6">2.1.1.-</ecNumber>
    </recommendedName>
</protein>
<evidence type="ECO:0000313" key="7">
    <source>
        <dbReference type="EMBL" id="AFU00771.1"/>
    </source>
</evidence>
<keyword evidence="5 6" id="KW-0949">S-adenosyl-L-methionine</keyword>
<keyword evidence="3 6" id="KW-0489">Methyltransferase</keyword>
<dbReference type="STRING" id="1133849.O3I_014050"/>
<dbReference type="PANTHER" id="PTHR43619">
    <property type="entry name" value="S-ADENOSYL-L-METHIONINE-DEPENDENT METHYLTRANSFERASE YKTD-RELATED"/>
    <property type="match status" value="1"/>
</dbReference>
<dbReference type="Gene3D" id="3.40.50.150">
    <property type="entry name" value="Vaccinia Virus protein VP39"/>
    <property type="match status" value="1"/>
</dbReference>
<evidence type="ECO:0000256" key="3">
    <source>
        <dbReference type="ARBA" id="ARBA00022603"/>
    </source>
</evidence>
<keyword evidence="8" id="KW-1185">Reference proteome</keyword>
<evidence type="ECO:0000256" key="6">
    <source>
        <dbReference type="RuleBase" id="RU362030"/>
    </source>
</evidence>
<dbReference type="eggNOG" id="COG3315">
    <property type="taxonomic scope" value="Bacteria"/>
</dbReference>
<organism evidence="7 8">
    <name type="scientific">Nocardia brasiliensis (strain ATCC 700358 / HUJEG-1)</name>
    <dbReference type="NCBI Taxonomy" id="1133849"/>
    <lineage>
        <taxon>Bacteria</taxon>
        <taxon>Bacillati</taxon>
        <taxon>Actinomycetota</taxon>
        <taxon>Actinomycetes</taxon>
        <taxon>Mycobacteriales</taxon>
        <taxon>Nocardiaceae</taxon>
        <taxon>Nocardia</taxon>
    </lineage>
</organism>
<dbReference type="InterPro" id="IPR029063">
    <property type="entry name" value="SAM-dependent_MTases_sf"/>
</dbReference>
<sequence length="310" mass="33988">MSHRSFEDFEESIMRTEGDTWDIVSSVGMTALQVAAARAIETGRPDALIRDEYAALFVEAAGDPATTALVRDPQRWQGTPLMDGYLGLRSKFFDDLFLSAGQSGVRQAVILAAGLDARAYRLDWSPGSTVFEIDQPQVLDFKRQVLTAAGAVPRANRREVAVDLRDDWPAALLAAGFDPAVPTVWSAEGLLPYLPGAAQDALFHRIDDLSAPGSSLATDTFDSTVDLQQVTAYQAEHLRDTIYDKVDFGALFYTDDRADAESWLTAQGWTTSALRPERLAAVYHRAAPVLPEPFSQMMDGIRYLSARKPA</sequence>
<dbReference type="InterPro" id="IPR007213">
    <property type="entry name" value="Ppm1/Ppm2/Tcmp"/>
</dbReference>
<evidence type="ECO:0000256" key="5">
    <source>
        <dbReference type="ARBA" id="ARBA00022691"/>
    </source>
</evidence>
<accession>K0EZF7</accession>
<keyword evidence="4" id="KW-0808">Transferase</keyword>
<dbReference type="HOGENOM" id="CLU_056160_2_1_11"/>
<reference evidence="7 8" key="1">
    <citation type="journal article" date="2012" name="J. Bacteriol.">
        <title>Complete genome sequence of Nocardia brasiliensis HUJEG-1.</title>
        <authorList>
            <person name="Vera-Cabrera L."/>
            <person name="Ortiz-Lopez R."/>
            <person name="Elizondo-Gonzalez R."/>
            <person name="Perez-Maya A.A."/>
            <person name="Ocampo-Candiani J."/>
        </authorList>
    </citation>
    <scope>NUCLEOTIDE SEQUENCE [LARGE SCALE GENOMIC DNA]</scope>
    <source>
        <strain evidence="8">ATCC 700358</strain>
    </source>
</reference>
<dbReference type="GO" id="GO:0032259">
    <property type="term" value="P:methylation"/>
    <property type="evidence" value="ECO:0007669"/>
    <property type="project" value="UniProtKB-KW"/>
</dbReference>
<dbReference type="KEGG" id="nbr:O3I_014050"/>
<name>K0EZF7_NOCB7</name>
<comment type="similarity">
    <text evidence="2 6">Belongs to the UPF0677 family.</text>
</comment>
<dbReference type="SUPFAM" id="SSF53335">
    <property type="entry name" value="S-adenosyl-L-methionine-dependent methyltransferases"/>
    <property type="match status" value="1"/>
</dbReference>
<dbReference type="EMBL" id="CP003876">
    <property type="protein sequence ID" value="AFU00771.1"/>
    <property type="molecule type" value="Genomic_DNA"/>
</dbReference>
<dbReference type="InterPro" id="IPR011610">
    <property type="entry name" value="SAM_mthyl_Trfase_ML2640-like"/>
</dbReference>
<dbReference type="AlphaFoldDB" id="K0EZF7"/>
<dbReference type="NCBIfam" id="TIGR00027">
    <property type="entry name" value="mthyl_TIGR00027"/>
    <property type="match status" value="1"/>
</dbReference>
<evidence type="ECO:0000256" key="2">
    <source>
        <dbReference type="ARBA" id="ARBA00008138"/>
    </source>
</evidence>
<dbReference type="PANTHER" id="PTHR43619:SF2">
    <property type="entry name" value="S-ADENOSYL-L-METHIONINE-DEPENDENT METHYLTRANSFERASES SUPERFAMILY PROTEIN"/>
    <property type="match status" value="1"/>
</dbReference>
<evidence type="ECO:0000256" key="1">
    <source>
        <dbReference type="ARBA" id="ARBA00003907"/>
    </source>
</evidence>
<dbReference type="EC" id="2.1.1.-" evidence="6"/>
<evidence type="ECO:0000313" key="8">
    <source>
        <dbReference type="Proteomes" id="UP000006304"/>
    </source>
</evidence>
<comment type="function">
    <text evidence="1 6">Exhibits S-adenosyl-L-methionine-dependent methyltransferase activity.</text>
</comment>